<evidence type="ECO:0000313" key="3">
    <source>
        <dbReference type="EMBL" id="KAK8960726.1"/>
    </source>
</evidence>
<keyword evidence="4" id="KW-1185">Reference proteome</keyword>
<evidence type="ECO:0008006" key="5">
    <source>
        <dbReference type="Google" id="ProtNLM"/>
    </source>
</evidence>
<comment type="similarity">
    <text evidence="1">Belongs to the DCC1 family.</text>
</comment>
<dbReference type="PANTHER" id="PTHR13395">
    <property type="entry name" value="SISTER CHROMATID COHESION PROTEIN DCC1-RELATED"/>
    <property type="match status" value="1"/>
</dbReference>
<sequence length="388" mass="43496">MEAEMEVGMEGELWEGRAEAVLGLNLCSSVPICYHSQFGPHEDLLLLEVDDNLLPEILQNRVTIRGQPDEDAVLCTLSSTYSMKFVGTSNSVFLIPPGDSSANGEKRSSVAASIITVATGNIELILAAPKLDKLKKLLKETPYNPDEDFDSISTHKKGLFRWQDLVEMIQASEEEIRAALKSLSAVEIDGYWRIVDDKTMNKTLTMILRNSLLHDWLISALDEETVLSTMVADGFSPRIVAHCLETHGTKVRDSKGTLWELGEKQVCLRLALDILASGKMKLKSFLERWEQSVPSGMKADLKMLQGEVLCDKIGVEEWIRVFSVSALPSTPADRFSALFQERLKWEWKDLEPYIRDIHVPGLSSEGLLMKYTRRIQPNAEAEPIFSAR</sequence>
<dbReference type="EMBL" id="JBBWWR010000010">
    <property type="protein sequence ID" value="KAK8960726.1"/>
    <property type="molecule type" value="Genomic_DNA"/>
</dbReference>
<organism evidence="3 4">
    <name type="scientific">Platanthera guangdongensis</name>
    <dbReference type="NCBI Taxonomy" id="2320717"/>
    <lineage>
        <taxon>Eukaryota</taxon>
        <taxon>Viridiplantae</taxon>
        <taxon>Streptophyta</taxon>
        <taxon>Embryophyta</taxon>
        <taxon>Tracheophyta</taxon>
        <taxon>Spermatophyta</taxon>
        <taxon>Magnoliopsida</taxon>
        <taxon>Liliopsida</taxon>
        <taxon>Asparagales</taxon>
        <taxon>Orchidaceae</taxon>
        <taxon>Orchidoideae</taxon>
        <taxon>Orchideae</taxon>
        <taxon>Orchidinae</taxon>
        <taxon>Platanthera</taxon>
    </lineage>
</organism>
<comment type="caution">
    <text evidence="3">The sequence shown here is derived from an EMBL/GenBank/DDBJ whole genome shotgun (WGS) entry which is preliminary data.</text>
</comment>
<proteinExistence type="inferred from homology"/>
<keyword evidence="2" id="KW-0235">DNA replication</keyword>
<dbReference type="InterPro" id="IPR019128">
    <property type="entry name" value="Dcc1"/>
</dbReference>
<gene>
    <name evidence="3" type="ORF">KSP40_PGU016875</name>
</gene>
<protein>
    <recommendedName>
        <fullName evidence="5">Sister chromatid cohesion protein DCC1</fullName>
    </recommendedName>
</protein>
<evidence type="ECO:0000256" key="1">
    <source>
        <dbReference type="ARBA" id="ARBA00007017"/>
    </source>
</evidence>
<dbReference type="PANTHER" id="PTHR13395:SF6">
    <property type="entry name" value="SISTER CHROMATID COHESION PROTEIN DCC1"/>
    <property type="match status" value="1"/>
</dbReference>
<name>A0ABR2MAQ1_9ASPA</name>
<accession>A0ABR2MAQ1</accession>
<dbReference type="Pfam" id="PF09724">
    <property type="entry name" value="Dcc1"/>
    <property type="match status" value="1"/>
</dbReference>
<reference evidence="3 4" key="1">
    <citation type="journal article" date="2022" name="Nat. Plants">
        <title>Genomes of leafy and leafless Platanthera orchids illuminate the evolution of mycoheterotrophy.</title>
        <authorList>
            <person name="Li M.H."/>
            <person name="Liu K.W."/>
            <person name="Li Z."/>
            <person name="Lu H.C."/>
            <person name="Ye Q.L."/>
            <person name="Zhang D."/>
            <person name="Wang J.Y."/>
            <person name="Li Y.F."/>
            <person name="Zhong Z.M."/>
            <person name="Liu X."/>
            <person name="Yu X."/>
            <person name="Liu D.K."/>
            <person name="Tu X.D."/>
            <person name="Liu B."/>
            <person name="Hao Y."/>
            <person name="Liao X.Y."/>
            <person name="Jiang Y.T."/>
            <person name="Sun W.H."/>
            <person name="Chen J."/>
            <person name="Chen Y.Q."/>
            <person name="Ai Y."/>
            <person name="Zhai J.W."/>
            <person name="Wu S.S."/>
            <person name="Zhou Z."/>
            <person name="Hsiao Y.Y."/>
            <person name="Wu W.L."/>
            <person name="Chen Y.Y."/>
            <person name="Lin Y.F."/>
            <person name="Hsu J.L."/>
            <person name="Li C.Y."/>
            <person name="Wang Z.W."/>
            <person name="Zhao X."/>
            <person name="Zhong W.Y."/>
            <person name="Ma X.K."/>
            <person name="Ma L."/>
            <person name="Huang J."/>
            <person name="Chen G.Z."/>
            <person name="Huang M.Z."/>
            <person name="Huang L."/>
            <person name="Peng D.H."/>
            <person name="Luo Y.B."/>
            <person name="Zou S.Q."/>
            <person name="Chen S.P."/>
            <person name="Lan S."/>
            <person name="Tsai W.C."/>
            <person name="Van de Peer Y."/>
            <person name="Liu Z.J."/>
        </authorList>
    </citation>
    <scope>NUCLEOTIDE SEQUENCE [LARGE SCALE GENOMIC DNA]</scope>
    <source>
        <tissue evidence="3">Flower</tissue>
    </source>
</reference>
<dbReference type="Proteomes" id="UP001412067">
    <property type="component" value="Unassembled WGS sequence"/>
</dbReference>
<evidence type="ECO:0000313" key="4">
    <source>
        <dbReference type="Proteomes" id="UP001412067"/>
    </source>
</evidence>
<evidence type="ECO:0000256" key="2">
    <source>
        <dbReference type="ARBA" id="ARBA00022705"/>
    </source>
</evidence>